<protein>
    <submittedName>
        <fullName evidence="2">Uncharacterized protein</fullName>
    </submittedName>
</protein>
<reference evidence="2 3" key="1">
    <citation type="journal article" date="2016" name="Sci. Rep.">
        <title>The Dendrobium catenatum Lindl. genome sequence provides insights into polysaccharide synthase, floral development and adaptive evolution.</title>
        <authorList>
            <person name="Zhang G.Q."/>
            <person name="Xu Q."/>
            <person name="Bian C."/>
            <person name="Tsai W.C."/>
            <person name="Yeh C.M."/>
            <person name="Liu K.W."/>
            <person name="Yoshida K."/>
            <person name="Zhang L.S."/>
            <person name="Chang S.B."/>
            <person name="Chen F."/>
            <person name="Shi Y."/>
            <person name="Su Y.Y."/>
            <person name="Zhang Y.Q."/>
            <person name="Chen L.J."/>
            <person name="Yin Y."/>
            <person name="Lin M."/>
            <person name="Huang H."/>
            <person name="Deng H."/>
            <person name="Wang Z.W."/>
            <person name="Zhu S.L."/>
            <person name="Zhao X."/>
            <person name="Deng C."/>
            <person name="Niu S.C."/>
            <person name="Huang J."/>
            <person name="Wang M."/>
            <person name="Liu G.H."/>
            <person name="Yang H.J."/>
            <person name="Xiao X.J."/>
            <person name="Hsiao Y.Y."/>
            <person name="Wu W.L."/>
            <person name="Chen Y.Y."/>
            <person name="Mitsuda N."/>
            <person name="Ohme-Takagi M."/>
            <person name="Luo Y.B."/>
            <person name="Van de Peer Y."/>
            <person name="Liu Z.J."/>
        </authorList>
    </citation>
    <scope>NUCLEOTIDE SEQUENCE [LARGE SCALE GENOMIC DNA]</scope>
    <source>
        <tissue evidence="2">The whole plant</tissue>
    </source>
</reference>
<sequence>MVPSELKRRSTIMHIKLICQEIIKYLQLLMWWTLRPSMMKTSFLLRGNDTGASSIAFSFLLLLYYVLMFTCIAFDVSAFLPACINKCKGNKDRREVYQLFSFPVFIRVILAVS</sequence>
<evidence type="ECO:0000313" key="2">
    <source>
        <dbReference type="EMBL" id="PKU73671.1"/>
    </source>
</evidence>
<organism evidence="2 3">
    <name type="scientific">Dendrobium catenatum</name>
    <dbReference type="NCBI Taxonomy" id="906689"/>
    <lineage>
        <taxon>Eukaryota</taxon>
        <taxon>Viridiplantae</taxon>
        <taxon>Streptophyta</taxon>
        <taxon>Embryophyta</taxon>
        <taxon>Tracheophyta</taxon>
        <taxon>Spermatophyta</taxon>
        <taxon>Magnoliopsida</taxon>
        <taxon>Liliopsida</taxon>
        <taxon>Asparagales</taxon>
        <taxon>Orchidaceae</taxon>
        <taxon>Epidendroideae</taxon>
        <taxon>Malaxideae</taxon>
        <taxon>Dendrobiinae</taxon>
        <taxon>Dendrobium</taxon>
    </lineage>
</organism>
<feature type="transmembrane region" description="Helical" evidence="1">
    <location>
        <begin position="54"/>
        <end position="84"/>
    </location>
</feature>
<dbReference type="EMBL" id="KZ502730">
    <property type="protein sequence ID" value="PKU73671.1"/>
    <property type="molecule type" value="Genomic_DNA"/>
</dbReference>
<dbReference type="Proteomes" id="UP000233837">
    <property type="component" value="Unassembled WGS sequence"/>
</dbReference>
<keyword evidence="1" id="KW-0812">Transmembrane</keyword>
<gene>
    <name evidence="2" type="ORF">MA16_Dca024916</name>
</gene>
<keyword evidence="1" id="KW-0472">Membrane</keyword>
<feature type="transmembrane region" description="Helical" evidence="1">
    <location>
        <begin position="12"/>
        <end position="34"/>
    </location>
</feature>
<reference evidence="2 3" key="2">
    <citation type="journal article" date="2017" name="Nature">
        <title>The Apostasia genome and the evolution of orchids.</title>
        <authorList>
            <person name="Zhang G.Q."/>
            <person name="Liu K.W."/>
            <person name="Li Z."/>
            <person name="Lohaus R."/>
            <person name="Hsiao Y.Y."/>
            <person name="Niu S.C."/>
            <person name="Wang J.Y."/>
            <person name="Lin Y.C."/>
            <person name="Xu Q."/>
            <person name="Chen L.J."/>
            <person name="Yoshida K."/>
            <person name="Fujiwara S."/>
            <person name="Wang Z.W."/>
            <person name="Zhang Y.Q."/>
            <person name="Mitsuda N."/>
            <person name="Wang M."/>
            <person name="Liu G.H."/>
            <person name="Pecoraro L."/>
            <person name="Huang H.X."/>
            <person name="Xiao X.J."/>
            <person name="Lin M."/>
            <person name="Wu X.Y."/>
            <person name="Wu W.L."/>
            <person name="Chen Y.Y."/>
            <person name="Chang S.B."/>
            <person name="Sakamoto S."/>
            <person name="Ohme-Takagi M."/>
            <person name="Yagi M."/>
            <person name="Zeng S.J."/>
            <person name="Shen C.Y."/>
            <person name="Yeh C.M."/>
            <person name="Luo Y.B."/>
            <person name="Tsai W.C."/>
            <person name="Van de Peer Y."/>
            <person name="Liu Z.J."/>
        </authorList>
    </citation>
    <scope>NUCLEOTIDE SEQUENCE [LARGE SCALE GENOMIC DNA]</scope>
    <source>
        <tissue evidence="2">The whole plant</tissue>
    </source>
</reference>
<proteinExistence type="predicted"/>
<keyword evidence="1" id="KW-1133">Transmembrane helix</keyword>
<evidence type="ECO:0000256" key="1">
    <source>
        <dbReference type="SAM" id="Phobius"/>
    </source>
</evidence>
<evidence type="ECO:0000313" key="3">
    <source>
        <dbReference type="Proteomes" id="UP000233837"/>
    </source>
</evidence>
<dbReference type="AlphaFoldDB" id="A0A2I0WDD7"/>
<name>A0A2I0WDD7_9ASPA</name>
<accession>A0A2I0WDD7</accession>
<keyword evidence="3" id="KW-1185">Reference proteome</keyword>